<sequence>MRVGGLQRWTSIDFPGRLAAVVFCQGCPWRCSYCHNPELLDASAQPQIAWEEVLDFLRGRCGLLDGVVFSGGEPLLQTALPAAMQEVRALGFEVGLHTSGMYPDRLAQVLPLVDWIGLDIKAPWQRLDTVTASRGGAARVLESLLRVLLSGVAHECRTTWSPELFPLHELHDLAEELAGLGVRRWALQQCRGGSLPDPARWRAELALFAARFEDFEFRAA</sequence>
<protein>
    <submittedName>
        <fullName evidence="8">Anaerobic ribonucleoside-triphosphate reductase activating protein</fullName>
    </submittedName>
</protein>
<dbReference type="PANTHER" id="PTHR30352">
    <property type="entry name" value="PYRUVATE FORMATE-LYASE-ACTIVATING ENZYME"/>
    <property type="match status" value="1"/>
</dbReference>
<comment type="cofactor">
    <cofactor evidence="1">
        <name>[4Fe-4S] cluster</name>
        <dbReference type="ChEBI" id="CHEBI:49883"/>
    </cofactor>
</comment>
<evidence type="ECO:0000313" key="8">
    <source>
        <dbReference type="EMBL" id="MBL0426475.1"/>
    </source>
</evidence>
<organism evidence="8 9">
    <name type="scientific">Ramlibacter alkalitolerans</name>
    <dbReference type="NCBI Taxonomy" id="2039631"/>
    <lineage>
        <taxon>Bacteria</taxon>
        <taxon>Pseudomonadati</taxon>
        <taxon>Pseudomonadota</taxon>
        <taxon>Betaproteobacteria</taxon>
        <taxon>Burkholderiales</taxon>
        <taxon>Comamonadaceae</taxon>
        <taxon>Ramlibacter</taxon>
    </lineage>
</organism>
<keyword evidence="5" id="KW-0408">Iron</keyword>
<dbReference type="InterPro" id="IPR058240">
    <property type="entry name" value="rSAM_sf"/>
</dbReference>
<dbReference type="SFLD" id="SFLDG01094">
    <property type="entry name" value="Uncharacterised_Radical_SAM_Su"/>
    <property type="match status" value="1"/>
</dbReference>
<dbReference type="SFLD" id="SFLDS00029">
    <property type="entry name" value="Radical_SAM"/>
    <property type="match status" value="1"/>
</dbReference>
<dbReference type="InterPro" id="IPR034457">
    <property type="entry name" value="Organic_radical-activating"/>
</dbReference>
<dbReference type="EMBL" id="JAEQND010000008">
    <property type="protein sequence ID" value="MBL0426475.1"/>
    <property type="molecule type" value="Genomic_DNA"/>
</dbReference>
<feature type="domain" description="Radical SAM core" evidence="7">
    <location>
        <begin position="13"/>
        <end position="220"/>
    </location>
</feature>
<name>A0ABS1JQF6_9BURK</name>
<evidence type="ECO:0000256" key="1">
    <source>
        <dbReference type="ARBA" id="ARBA00001966"/>
    </source>
</evidence>
<evidence type="ECO:0000256" key="6">
    <source>
        <dbReference type="ARBA" id="ARBA00023014"/>
    </source>
</evidence>
<dbReference type="SUPFAM" id="SSF102114">
    <property type="entry name" value="Radical SAM enzymes"/>
    <property type="match status" value="1"/>
</dbReference>
<gene>
    <name evidence="8" type="ORF">JI746_15280</name>
</gene>
<evidence type="ECO:0000256" key="4">
    <source>
        <dbReference type="ARBA" id="ARBA00022723"/>
    </source>
</evidence>
<dbReference type="Pfam" id="PF04055">
    <property type="entry name" value="Radical_SAM"/>
    <property type="match status" value="1"/>
</dbReference>
<dbReference type="Proteomes" id="UP000622707">
    <property type="component" value="Unassembled WGS sequence"/>
</dbReference>
<proteinExistence type="predicted"/>
<comment type="caution">
    <text evidence="8">The sequence shown here is derived from an EMBL/GenBank/DDBJ whole genome shotgun (WGS) entry which is preliminary data.</text>
</comment>
<dbReference type="InterPro" id="IPR007197">
    <property type="entry name" value="rSAM"/>
</dbReference>
<keyword evidence="6" id="KW-0411">Iron-sulfur</keyword>
<dbReference type="Gene3D" id="3.20.20.70">
    <property type="entry name" value="Aldolase class I"/>
    <property type="match status" value="1"/>
</dbReference>
<dbReference type="NCBIfam" id="TIGR02495">
    <property type="entry name" value="NrdG2"/>
    <property type="match status" value="1"/>
</dbReference>
<evidence type="ECO:0000313" key="9">
    <source>
        <dbReference type="Proteomes" id="UP000622707"/>
    </source>
</evidence>
<evidence type="ECO:0000256" key="5">
    <source>
        <dbReference type="ARBA" id="ARBA00023004"/>
    </source>
</evidence>
<evidence type="ECO:0000256" key="2">
    <source>
        <dbReference type="ARBA" id="ARBA00022485"/>
    </source>
</evidence>
<dbReference type="PROSITE" id="PS51918">
    <property type="entry name" value="RADICAL_SAM"/>
    <property type="match status" value="1"/>
</dbReference>
<dbReference type="InterPro" id="IPR012840">
    <property type="entry name" value="NrdG2"/>
</dbReference>
<keyword evidence="4" id="KW-0479">Metal-binding</keyword>
<dbReference type="CDD" id="cd01335">
    <property type="entry name" value="Radical_SAM"/>
    <property type="match status" value="1"/>
</dbReference>
<dbReference type="InterPro" id="IPR013785">
    <property type="entry name" value="Aldolase_TIM"/>
</dbReference>
<reference evidence="8 9" key="1">
    <citation type="journal article" date="2017" name="Int. J. Syst. Evol. Microbiol.">
        <title>Ramlibacter alkalitolerans sp. nov., alkali-tolerant bacterium isolated from soil of ginseng.</title>
        <authorList>
            <person name="Lee D.H."/>
            <person name="Cha C.J."/>
        </authorList>
    </citation>
    <scope>NUCLEOTIDE SEQUENCE [LARGE SCALE GENOMIC DNA]</scope>
    <source>
        <strain evidence="8 9">KACC 19305</strain>
    </source>
</reference>
<keyword evidence="9" id="KW-1185">Reference proteome</keyword>
<keyword evidence="2" id="KW-0004">4Fe-4S</keyword>
<dbReference type="PANTHER" id="PTHR30352:SF13">
    <property type="entry name" value="GLYCYL-RADICAL ENZYME ACTIVATING ENZYME YJJW-RELATED"/>
    <property type="match status" value="1"/>
</dbReference>
<accession>A0ABS1JQF6</accession>
<evidence type="ECO:0000256" key="3">
    <source>
        <dbReference type="ARBA" id="ARBA00022691"/>
    </source>
</evidence>
<keyword evidence="3" id="KW-0949">S-adenosyl-L-methionine</keyword>
<evidence type="ECO:0000259" key="7">
    <source>
        <dbReference type="PROSITE" id="PS51918"/>
    </source>
</evidence>